<keyword evidence="7" id="KW-0067">ATP-binding</keyword>
<dbReference type="CDD" id="cd05403">
    <property type="entry name" value="NT_KNTase_like"/>
    <property type="match status" value="1"/>
</dbReference>
<evidence type="ECO:0000313" key="11">
    <source>
        <dbReference type="EMBL" id="AMM40372.1"/>
    </source>
</evidence>
<keyword evidence="6" id="KW-0547">Nucleotide-binding</keyword>
<keyword evidence="2" id="KW-1277">Toxin-antitoxin system</keyword>
<evidence type="ECO:0000259" key="10">
    <source>
        <dbReference type="Pfam" id="PF01909"/>
    </source>
</evidence>
<dbReference type="AlphaFoldDB" id="A0A7U4QJ83"/>
<evidence type="ECO:0000256" key="4">
    <source>
        <dbReference type="ARBA" id="ARBA00022695"/>
    </source>
</evidence>
<protein>
    <submittedName>
        <fullName evidence="11">Nucleotidyltransferase</fullName>
    </submittedName>
</protein>
<dbReference type="GO" id="GO:0046872">
    <property type="term" value="F:metal ion binding"/>
    <property type="evidence" value="ECO:0007669"/>
    <property type="project" value="UniProtKB-KW"/>
</dbReference>
<dbReference type="PANTHER" id="PTHR33571">
    <property type="entry name" value="SSL8005 PROTEIN"/>
    <property type="match status" value="1"/>
</dbReference>
<evidence type="ECO:0000256" key="2">
    <source>
        <dbReference type="ARBA" id="ARBA00022649"/>
    </source>
</evidence>
<keyword evidence="5" id="KW-0479">Metal-binding</keyword>
<comment type="cofactor">
    <cofactor evidence="1">
        <name>Mg(2+)</name>
        <dbReference type="ChEBI" id="CHEBI:18420"/>
    </cofactor>
</comment>
<evidence type="ECO:0000256" key="3">
    <source>
        <dbReference type="ARBA" id="ARBA00022679"/>
    </source>
</evidence>
<keyword evidence="4" id="KW-0548">Nucleotidyltransferase</keyword>
<proteinExistence type="inferred from homology"/>
<dbReference type="GO" id="GO:0016779">
    <property type="term" value="F:nucleotidyltransferase activity"/>
    <property type="evidence" value="ECO:0007669"/>
    <property type="project" value="UniProtKB-KW"/>
</dbReference>
<accession>A0A7U4QJ83</accession>
<organism evidence="11 12">
    <name type="scientific">Desulfofervidus auxilii</name>
    <dbReference type="NCBI Taxonomy" id="1621989"/>
    <lineage>
        <taxon>Bacteria</taxon>
        <taxon>Pseudomonadati</taxon>
        <taxon>Thermodesulfobacteriota</taxon>
        <taxon>Candidatus Desulfofervidia</taxon>
        <taxon>Candidatus Desulfofervidales</taxon>
        <taxon>Candidatus Desulfofervidaceae</taxon>
        <taxon>Candidatus Desulfofervidus</taxon>
    </lineage>
</organism>
<evidence type="ECO:0000256" key="6">
    <source>
        <dbReference type="ARBA" id="ARBA00022741"/>
    </source>
</evidence>
<evidence type="ECO:0000256" key="7">
    <source>
        <dbReference type="ARBA" id="ARBA00022840"/>
    </source>
</evidence>
<evidence type="ECO:0000313" key="12">
    <source>
        <dbReference type="Proteomes" id="UP000070560"/>
    </source>
</evidence>
<dbReference type="KEGG" id="daw:HS1_000566"/>
<dbReference type="InterPro" id="IPR043519">
    <property type="entry name" value="NT_sf"/>
</dbReference>
<keyword evidence="8" id="KW-0460">Magnesium</keyword>
<reference evidence="11 12" key="1">
    <citation type="submission" date="2015-10" db="EMBL/GenBank/DDBJ databases">
        <title>Candidatus Desulfofervidus auxilii, a hydrogenotrophic sulfate-reducing bacterium involved in the thermophilic anaerobic oxidation of methane.</title>
        <authorList>
            <person name="Krukenberg V."/>
            <person name="Richter M."/>
            <person name="Wegener G."/>
        </authorList>
    </citation>
    <scope>NUCLEOTIDE SEQUENCE [LARGE SCALE GENOMIC DNA]</scope>
    <source>
        <strain evidence="11 12">HS1</strain>
    </source>
</reference>
<dbReference type="Gene3D" id="3.30.460.10">
    <property type="entry name" value="Beta Polymerase, domain 2"/>
    <property type="match status" value="1"/>
</dbReference>
<dbReference type="Proteomes" id="UP000070560">
    <property type="component" value="Chromosome"/>
</dbReference>
<name>A0A7U4QJ83_DESA2</name>
<gene>
    <name evidence="11" type="ORF">HS1_000566</name>
</gene>
<evidence type="ECO:0000256" key="1">
    <source>
        <dbReference type="ARBA" id="ARBA00001946"/>
    </source>
</evidence>
<dbReference type="EMBL" id="CP013015">
    <property type="protein sequence ID" value="AMM40372.1"/>
    <property type="molecule type" value="Genomic_DNA"/>
</dbReference>
<sequence length="106" mass="12354">MTAKEIKTKENVLELIRSNQDKIRSYGVRKLGLFGSFVRGEQKPESDIDLLVEFQQDKKSFDNFIQLAFFLEEILERRVELITIDALSPYIGPHIIKEVEYVNFSS</sequence>
<dbReference type="InterPro" id="IPR002934">
    <property type="entry name" value="Polymerase_NTP_transf_dom"/>
</dbReference>
<feature type="domain" description="Polymerase nucleotidyl transferase" evidence="10">
    <location>
        <begin position="24"/>
        <end position="95"/>
    </location>
</feature>
<dbReference type="OrthoDB" id="5422227at2"/>
<dbReference type="PANTHER" id="PTHR33571:SF12">
    <property type="entry name" value="BSL3053 PROTEIN"/>
    <property type="match status" value="1"/>
</dbReference>
<dbReference type="GO" id="GO:0005524">
    <property type="term" value="F:ATP binding"/>
    <property type="evidence" value="ECO:0007669"/>
    <property type="project" value="UniProtKB-KW"/>
</dbReference>
<keyword evidence="3 11" id="KW-0808">Transferase</keyword>
<dbReference type="RefSeq" id="WP_066060722.1">
    <property type="nucleotide sequence ID" value="NZ_CP013015.1"/>
</dbReference>
<dbReference type="Pfam" id="PF01909">
    <property type="entry name" value="NTP_transf_2"/>
    <property type="match status" value="1"/>
</dbReference>
<comment type="similarity">
    <text evidence="9">Belongs to the MntA antitoxin family.</text>
</comment>
<keyword evidence="12" id="KW-1185">Reference proteome</keyword>
<dbReference type="InterPro" id="IPR052038">
    <property type="entry name" value="Type-VII_TA_antitoxin"/>
</dbReference>
<evidence type="ECO:0000256" key="9">
    <source>
        <dbReference type="ARBA" id="ARBA00038276"/>
    </source>
</evidence>
<evidence type="ECO:0000256" key="8">
    <source>
        <dbReference type="ARBA" id="ARBA00022842"/>
    </source>
</evidence>
<dbReference type="SUPFAM" id="SSF81301">
    <property type="entry name" value="Nucleotidyltransferase"/>
    <property type="match status" value="1"/>
</dbReference>
<evidence type="ECO:0000256" key="5">
    <source>
        <dbReference type="ARBA" id="ARBA00022723"/>
    </source>
</evidence>